<protein>
    <recommendedName>
        <fullName evidence="4">Histidine kinase N-terminal 7TM region domain-containing protein</fullName>
    </recommendedName>
</protein>
<evidence type="ECO:0000313" key="3">
    <source>
        <dbReference type="Proteomes" id="UP000273159"/>
    </source>
</evidence>
<evidence type="ECO:0008006" key="4">
    <source>
        <dbReference type="Google" id="ProtNLM"/>
    </source>
</evidence>
<feature type="transmembrane region" description="Helical" evidence="1">
    <location>
        <begin position="159"/>
        <end position="183"/>
    </location>
</feature>
<proteinExistence type="predicted"/>
<feature type="transmembrane region" description="Helical" evidence="1">
    <location>
        <begin position="203"/>
        <end position="221"/>
    </location>
</feature>
<dbReference type="RefSeq" id="WP_120693030.1">
    <property type="nucleotide sequence ID" value="NZ_RBNH01000015.1"/>
</dbReference>
<evidence type="ECO:0000313" key="2">
    <source>
        <dbReference type="EMBL" id="RKO21810.1"/>
    </source>
</evidence>
<sequence length="303" mass="33914">MKQLLFTLLSALCLLRIPSVVKVAEARASWVASMFGLAALYVLGTVTPLVSIDSYLGGVNVTNLLQAIFALLAIFFFNDSVRRLANVPVRWTYYAPLLSIPIMIVSFALIEDKGPTSADFIDYRMDQLATATYSGTYMFALLFTVLRIIYMLRHKATGLYATFSAGLVVVAAAVSCHIAYVLLFHFTPWDAFAESIGAWFDRLFYAGLSVTAAGWLILFLSKQLPRLRIWMIDALWLTALRIRVNADQSRVSPAWDLFNETLENGVYKSLIVLHNYQRGNMCPFPESVQGRISQIEAKLDARV</sequence>
<dbReference type="EMBL" id="RBNH01000015">
    <property type="protein sequence ID" value="RKO21810.1"/>
    <property type="molecule type" value="Genomic_DNA"/>
</dbReference>
<feature type="transmembrane region" description="Helical" evidence="1">
    <location>
        <begin position="91"/>
        <end position="110"/>
    </location>
</feature>
<keyword evidence="1" id="KW-0472">Membrane</keyword>
<reference evidence="2 3" key="1">
    <citation type="submission" date="2018-10" db="EMBL/GenBank/DDBJ databases">
        <title>Genome-guide identification and characterization of bacteria that degrade polycyclic aromatic hydrocarbons and resist hexavalent chromium simultaneously.</title>
        <authorList>
            <person name="Feng H."/>
        </authorList>
    </citation>
    <scope>NUCLEOTIDE SEQUENCE [LARGE SCALE GENOMIC DNA]</scope>
    <source>
        <strain evidence="2 3">J015</strain>
    </source>
</reference>
<dbReference type="Proteomes" id="UP000273159">
    <property type="component" value="Unassembled WGS sequence"/>
</dbReference>
<organism evidence="2 3">
    <name type="scientific">Pseudarthrobacter phenanthrenivorans</name>
    <name type="common">Arthrobacter phenanthrenivorans</name>
    <dbReference type="NCBI Taxonomy" id="361575"/>
    <lineage>
        <taxon>Bacteria</taxon>
        <taxon>Bacillati</taxon>
        <taxon>Actinomycetota</taxon>
        <taxon>Actinomycetes</taxon>
        <taxon>Micrococcales</taxon>
        <taxon>Micrococcaceae</taxon>
        <taxon>Pseudarthrobacter</taxon>
    </lineage>
</organism>
<gene>
    <name evidence="2" type="ORF">D7Z96_15205</name>
</gene>
<reference evidence="3" key="2">
    <citation type="submission" date="2018-10" db="EMBL/GenBank/DDBJ databases">
        <authorList>
            <person name="Wang Y."/>
            <person name="Wang J."/>
            <person name="Yang X."/>
            <person name="Wang Z."/>
            <person name="Huang Y."/>
        </authorList>
    </citation>
    <scope>NUCLEOTIDE SEQUENCE [LARGE SCALE GENOMIC DNA]</scope>
    <source>
        <strain evidence="3">J015</strain>
    </source>
</reference>
<keyword evidence="1" id="KW-0812">Transmembrane</keyword>
<keyword evidence="1" id="KW-1133">Transmembrane helix</keyword>
<accession>A0A3B0FPI4</accession>
<feature type="transmembrane region" description="Helical" evidence="1">
    <location>
        <begin position="130"/>
        <end position="152"/>
    </location>
</feature>
<name>A0A3B0FPI4_PSEPS</name>
<dbReference type="AlphaFoldDB" id="A0A3B0FPI4"/>
<comment type="caution">
    <text evidence="2">The sequence shown here is derived from an EMBL/GenBank/DDBJ whole genome shotgun (WGS) entry which is preliminary data.</text>
</comment>
<feature type="transmembrane region" description="Helical" evidence="1">
    <location>
        <begin position="55"/>
        <end position="79"/>
    </location>
</feature>
<evidence type="ECO:0000256" key="1">
    <source>
        <dbReference type="SAM" id="Phobius"/>
    </source>
</evidence>